<dbReference type="RefSeq" id="XP_047740596.1">
    <property type="nucleotide sequence ID" value="XM_047884640.1"/>
</dbReference>
<accession>A0A979FW31</accession>
<proteinExistence type="predicted"/>
<dbReference type="Pfam" id="PF00567">
    <property type="entry name" value="TUDOR"/>
    <property type="match status" value="1"/>
</dbReference>
<dbReference type="GeneID" id="108683033"/>
<feature type="region of interest" description="Disordered" evidence="4">
    <location>
        <begin position="436"/>
        <end position="465"/>
    </location>
</feature>
<gene>
    <name evidence="7" type="primary">LOC108683033</name>
</gene>
<dbReference type="GO" id="GO:0008270">
    <property type="term" value="F:zinc ion binding"/>
    <property type="evidence" value="ECO:0007669"/>
    <property type="project" value="UniProtKB-KW"/>
</dbReference>
<organism evidence="6 7">
    <name type="scientific">Hyalella azteca</name>
    <name type="common">Amphipod</name>
    <dbReference type="NCBI Taxonomy" id="294128"/>
    <lineage>
        <taxon>Eukaryota</taxon>
        <taxon>Metazoa</taxon>
        <taxon>Ecdysozoa</taxon>
        <taxon>Arthropoda</taxon>
        <taxon>Crustacea</taxon>
        <taxon>Multicrustacea</taxon>
        <taxon>Malacostraca</taxon>
        <taxon>Eumalacostraca</taxon>
        <taxon>Peracarida</taxon>
        <taxon>Amphipoda</taxon>
        <taxon>Senticaudata</taxon>
        <taxon>Talitrida</taxon>
        <taxon>Talitroidea</taxon>
        <taxon>Hyalellidae</taxon>
        <taxon>Hyalella</taxon>
    </lineage>
</organism>
<reference evidence="7" key="1">
    <citation type="submission" date="2025-08" db="UniProtKB">
        <authorList>
            <consortium name="RefSeq"/>
        </authorList>
    </citation>
    <scope>IDENTIFICATION</scope>
    <source>
        <tissue evidence="7">Whole organism</tissue>
    </source>
</reference>
<feature type="compositionally biased region" description="Basic and acidic residues" evidence="4">
    <location>
        <begin position="78"/>
        <end position="98"/>
    </location>
</feature>
<feature type="compositionally biased region" description="Basic and acidic residues" evidence="4">
    <location>
        <begin position="23"/>
        <end position="33"/>
    </location>
</feature>
<dbReference type="PROSITE" id="PS01358">
    <property type="entry name" value="ZF_RANBP2_1"/>
    <property type="match status" value="1"/>
</dbReference>
<feature type="region of interest" description="Disordered" evidence="4">
    <location>
        <begin position="1"/>
        <end position="40"/>
    </location>
</feature>
<dbReference type="AlphaFoldDB" id="A0A979FW31"/>
<evidence type="ECO:0000256" key="4">
    <source>
        <dbReference type="SAM" id="MobiDB-lite"/>
    </source>
</evidence>
<protein>
    <submittedName>
        <fullName evidence="7">Uncharacterized protein LOC108683033 isoform X2</fullName>
    </submittedName>
</protein>
<sequence length="508" mass="54966">MATTEGDVPDGNDLPVNLAGGDGGEKKSCDESKPSCPARLDVKMFGNNTTVDDKAAVKFEDGSQEDKDSTHNAGQDVELTRDIPSLHDEAGGCGEEKTCATQPAGQDVEVIRDDSSAIDGAYVGKEKSREDSHKSCNADQAVKKKDASMKTSNAKKKDTKKSKDGWVCPDTGCRKRNSSEDATCTKCGLIQSFRAEARYSRKARVSGLVVTHVCSPVSLYVQTPQQQRDYARVRSRMAEMYANAAYRPSRIVPNMVLGMKCDGGYERVRTVRTVPGVKATLDHGTATVNLTAEDKEAPKAAPSSPGGGTSLKWRVQLMDRGSWCEALEDDFNFLLSGLSDLKPLAAMFSLNELRVARGATEAQIEESRAWLEQELSSGVIEGDVYKQTRNQWSPPSLDLFKDGTLINKALLRFAAVESTAKSKILKADVVGAHAPSAADEGTSLQPSAADEGTSLPPSESEPSSEVPMLNMALRQCSYCHQEGHYEPSCRKFIADCNEDPTILFATDE</sequence>
<evidence type="ECO:0000313" key="6">
    <source>
        <dbReference type="Proteomes" id="UP000694843"/>
    </source>
</evidence>
<evidence type="ECO:0000256" key="2">
    <source>
        <dbReference type="ARBA" id="ARBA00022771"/>
    </source>
</evidence>
<feature type="compositionally biased region" description="Low complexity" evidence="4">
    <location>
        <begin position="456"/>
        <end position="465"/>
    </location>
</feature>
<keyword evidence="6" id="KW-1185">Reference proteome</keyword>
<dbReference type="InterPro" id="IPR001876">
    <property type="entry name" value="Znf_RanBP2"/>
</dbReference>
<feature type="region of interest" description="Disordered" evidence="4">
    <location>
        <begin position="123"/>
        <end position="163"/>
    </location>
</feature>
<feature type="region of interest" description="Disordered" evidence="4">
    <location>
        <begin position="56"/>
        <end position="102"/>
    </location>
</feature>
<keyword evidence="2" id="KW-0863">Zinc-finger</keyword>
<keyword evidence="1" id="KW-0479">Metal-binding</keyword>
<evidence type="ECO:0000256" key="1">
    <source>
        <dbReference type="ARBA" id="ARBA00022723"/>
    </source>
</evidence>
<feature type="domain" description="RanBP2-type" evidence="5">
    <location>
        <begin position="166"/>
        <end position="187"/>
    </location>
</feature>
<dbReference type="Proteomes" id="UP000694843">
    <property type="component" value="Unplaced"/>
</dbReference>
<name>A0A979FW31_HYAAZ</name>
<evidence type="ECO:0000256" key="3">
    <source>
        <dbReference type="ARBA" id="ARBA00022833"/>
    </source>
</evidence>
<evidence type="ECO:0000313" key="7">
    <source>
        <dbReference type="RefSeq" id="XP_047740596.1"/>
    </source>
</evidence>
<keyword evidence="3" id="KW-0862">Zinc</keyword>
<evidence type="ECO:0000259" key="5">
    <source>
        <dbReference type="PROSITE" id="PS01358"/>
    </source>
</evidence>
<feature type="compositionally biased region" description="Basic and acidic residues" evidence="4">
    <location>
        <begin position="56"/>
        <end position="70"/>
    </location>
</feature>
<feature type="compositionally biased region" description="Basic and acidic residues" evidence="4">
    <location>
        <begin position="124"/>
        <end position="148"/>
    </location>
</feature>
<dbReference type="InterPro" id="IPR002999">
    <property type="entry name" value="Tudor"/>
</dbReference>